<dbReference type="Proteomes" id="UP000754644">
    <property type="component" value="Unassembled WGS sequence"/>
</dbReference>
<accession>A0A972VZ02</accession>
<protein>
    <submittedName>
        <fullName evidence="2">Uncharacterized protein</fullName>
    </submittedName>
</protein>
<proteinExistence type="predicted"/>
<reference evidence="2" key="1">
    <citation type="submission" date="2020-05" db="EMBL/GenBank/DDBJ databases">
        <title>Sulfur intermediates as new biogeochemical hubs in an aquatic model microbial ecosystem.</title>
        <authorList>
            <person name="Vigneron A."/>
        </authorList>
    </citation>
    <scope>NUCLEOTIDE SEQUENCE</scope>
    <source>
        <strain evidence="2">Bin.250</strain>
    </source>
</reference>
<sequence>MIPRCLDDGTQQPPSLLDEHSSRRANTMHEAIQIDYQGAQLTLTFSTLAAAANAHSKFSRQPSAELRINGLLRDSAGSSQDPITLSLSSTVQTDYEWHEYIEAIIEYQPETITARLLASSIELTSLTLPRTI</sequence>
<gene>
    <name evidence="2" type="ORF">HQ497_06080</name>
</gene>
<feature type="region of interest" description="Disordered" evidence="1">
    <location>
        <begin position="1"/>
        <end position="22"/>
    </location>
</feature>
<evidence type="ECO:0000313" key="3">
    <source>
        <dbReference type="Proteomes" id="UP000754644"/>
    </source>
</evidence>
<organism evidence="2 3">
    <name type="scientific">SAR86 cluster bacterium</name>
    <dbReference type="NCBI Taxonomy" id="2030880"/>
    <lineage>
        <taxon>Bacteria</taxon>
        <taxon>Pseudomonadati</taxon>
        <taxon>Pseudomonadota</taxon>
        <taxon>Gammaproteobacteria</taxon>
        <taxon>SAR86 cluster</taxon>
    </lineage>
</organism>
<comment type="caution">
    <text evidence="2">The sequence shown here is derived from an EMBL/GenBank/DDBJ whole genome shotgun (WGS) entry which is preliminary data.</text>
</comment>
<dbReference type="EMBL" id="JABMOJ010000225">
    <property type="protein sequence ID" value="NQV64915.1"/>
    <property type="molecule type" value="Genomic_DNA"/>
</dbReference>
<dbReference type="AlphaFoldDB" id="A0A972VZ02"/>
<evidence type="ECO:0000256" key="1">
    <source>
        <dbReference type="SAM" id="MobiDB-lite"/>
    </source>
</evidence>
<evidence type="ECO:0000313" key="2">
    <source>
        <dbReference type="EMBL" id="NQV64915.1"/>
    </source>
</evidence>
<name>A0A972VZ02_9GAMM</name>